<evidence type="ECO:0008006" key="3">
    <source>
        <dbReference type="Google" id="ProtNLM"/>
    </source>
</evidence>
<sequence length="112" mass="13575">MKFTYKEINDYVQIIFAHSQTQKSFKSIYKKSKFKIKYSCFMSNIQLFSKLFRFLFYKLNEKLSIKPSKLLNMVDTTLIEEKKLNFINQNDWDSGRVTTRINKKNKIYIFIT</sequence>
<name>A0A1V9V9D9_9BACT</name>
<gene>
    <name evidence="1" type="ORF">AS859_11455</name>
</gene>
<protein>
    <recommendedName>
        <fullName evidence="3">Transposase</fullName>
    </recommendedName>
</protein>
<comment type="caution">
    <text evidence="1">The sequence shown here is derived from an EMBL/GenBank/DDBJ whole genome shotgun (WGS) entry which is preliminary data.</text>
</comment>
<reference evidence="1 2" key="1">
    <citation type="submission" date="2017-04" db="EMBL/GenBank/DDBJ databases">
        <title>Accumulation and expression of multiple antibiotic resistance genes in Arcobacter cryaerophilus that thrives in sewage.</title>
        <authorList>
            <person name="Millar J.A."/>
            <person name="Raghavan R."/>
        </authorList>
    </citation>
    <scope>NUCLEOTIDE SEQUENCE [LARGE SCALE GENOMIC DNA]</scope>
    <source>
        <strain evidence="1 2">AZT-1</strain>
    </source>
</reference>
<dbReference type="AlphaFoldDB" id="A0A1V9V9D9"/>
<accession>A0A1V9V9D9</accession>
<dbReference type="Proteomes" id="UP000192599">
    <property type="component" value="Unassembled WGS sequence"/>
</dbReference>
<proteinExistence type="predicted"/>
<dbReference type="EMBL" id="LNTC01000422">
    <property type="protein sequence ID" value="OQR40503.1"/>
    <property type="molecule type" value="Genomic_DNA"/>
</dbReference>
<evidence type="ECO:0000313" key="1">
    <source>
        <dbReference type="EMBL" id="OQR40503.1"/>
    </source>
</evidence>
<evidence type="ECO:0000313" key="2">
    <source>
        <dbReference type="Proteomes" id="UP000192599"/>
    </source>
</evidence>
<organism evidence="1 2">
    <name type="scientific">Aliarcobacter cryaerophilus</name>
    <dbReference type="NCBI Taxonomy" id="28198"/>
    <lineage>
        <taxon>Bacteria</taxon>
        <taxon>Pseudomonadati</taxon>
        <taxon>Campylobacterota</taxon>
        <taxon>Epsilonproteobacteria</taxon>
        <taxon>Campylobacterales</taxon>
        <taxon>Arcobacteraceae</taxon>
        <taxon>Aliarcobacter</taxon>
    </lineage>
</organism>